<evidence type="ECO:0000313" key="10">
    <source>
        <dbReference type="EMBL" id="SCO61331.1"/>
    </source>
</evidence>
<evidence type="ECO:0000313" key="12">
    <source>
        <dbReference type="Proteomes" id="UP000219860"/>
    </source>
</evidence>
<evidence type="ECO:0000313" key="9">
    <source>
        <dbReference type="EMBL" id="SCO59957.1"/>
    </source>
</evidence>
<dbReference type="GO" id="GO:0006397">
    <property type="term" value="P:mRNA processing"/>
    <property type="evidence" value="ECO:0007669"/>
    <property type="project" value="UniProtKB-KW"/>
</dbReference>
<dbReference type="InterPro" id="IPR007854">
    <property type="entry name" value="Fip1_dom"/>
</dbReference>
<evidence type="ECO:0000256" key="1">
    <source>
        <dbReference type="ARBA" id="ARBA00004123"/>
    </source>
</evidence>
<name>A0A0Y9WBR1_PLABE</name>
<dbReference type="Proteomes" id="UP000219860">
    <property type="component" value="Chromosome 8"/>
</dbReference>
<evidence type="ECO:0000256" key="3">
    <source>
        <dbReference type="ARBA" id="ARBA00022664"/>
    </source>
</evidence>
<evidence type="ECO:0000313" key="14">
    <source>
        <dbReference type="Proteomes" id="UP000220214"/>
    </source>
</evidence>
<keyword evidence="4" id="KW-0539">Nucleus</keyword>
<comment type="similarity">
    <text evidence="2">Belongs to the FIP1 family.</text>
</comment>
<dbReference type="Pfam" id="PF05182">
    <property type="entry name" value="Fip1"/>
    <property type="match status" value="1"/>
</dbReference>
<dbReference type="EMBL" id="LT608144">
    <property type="protein sequence ID" value="SCM21639.1"/>
    <property type="molecule type" value="Genomic_DNA"/>
</dbReference>
<dbReference type="EMBL" id="LT614634">
    <property type="protein sequence ID" value="SCN24842.1"/>
    <property type="molecule type" value="Genomic_DNA"/>
</dbReference>
<organism evidence="6 11">
    <name type="scientific">Plasmodium berghei</name>
    <dbReference type="NCBI Taxonomy" id="5821"/>
    <lineage>
        <taxon>Eukaryota</taxon>
        <taxon>Sar</taxon>
        <taxon>Alveolata</taxon>
        <taxon>Apicomplexa</taxon>
        <taxon>Aconoidasida</taxon>
        <taxon>Haemosporida</taxon>
        <taxon>Plasmodiidae</taxon>
        <taxon>Plasmodium</taxon>
        <taxon>Plasmodium (Vinckeia)</taxon>
    </lineage>
</organism>
<dbReference type="VEuPathDB" id="PlasmoDB:PBANKA_0834700"/>
<dbReference type="AlphaFoldDB" id="A0A0Y9WBR1"/>
<feature type="domain" description="Pre-mRNA polyadenylation factor Fip1" evidence="5">
    <location>
        <begin position="79"/>
        <end position="112"/>
    </location>
</feature>
<evidence type="ECO:0000313" key="7">
    <source>
        <dbReference type="EMBL" id="SCM21639.1"/>
    </source>
</evidence>
<evidence type="ECO:0000313" key="6">
    <source>
        <dbReference type="EMBL" id="CXI36998.1"/>
    </source>
</evidence>
<comment type="subcellular location">
    <subcellularLocation>
        <location evidence="1">Nucleus</location>
    </subcellularLocation>
</comment>
<dbReference type="Proteomes" id="UP000220214">
    <property type="component" value="Chromosome 8"/>
</dbReference>
<proteinExistence type="inferred from homology"/>
<gene>
    <name evidence="6" type="ORF">PBK173_000177800</name>
    <name evidence="8" type="ORF">PBNK65E_000170800</name>
    <name evidence="7" type="ORF">PBNK65NY_000170000</name>
    <name evidence="10" type="ORF">PBSP11A_000170000</name>
    <name evidence="9" type="ORF">PBSP11RLL_000170100</name>
</gene>
<evidence type="ECO:0000313" key="8">
    <source>
        <dbReference type="EMBL" id="SCN24842.1"/>
    </source>
</evidence>
<keyword evidence="3" id="KW-0507">mRNA processing</keyword>
<evidence type="ECO:0000256" key="4">
    <source>
        <dbReference type="ARBA" id="ARBA00023242"/>
    </source>
</evidence>
<dbReference type="OMA" id="FEYINHN"/>
<reference evidence="6 11" key="1">
    <citation type="submission" date="2016-02" db="EMBL/GenBank/DDBJ databases">
        <authorList>
            <consortium name="Pathogen Informatics"/>
        </authorList>
    </citation>
    <scope>NUCLEOTIDE SEQUENCE [LARGE SCALE GENOMIC DNA]</scope>
    <source>
        <strain evidence="6 11">K173</strain>
        <strain evidence="7 15">NK65 ny</strain>
        <strain evidence="8 14">NK65e</strain>
        <strain evidence="10 12">SP11 Antwerpcl1</strain>
        <strain evidence="9 13">SP11 RLL</strain>
    </source>
</reference>
<protein>
    <recommendedName>
        <fullName evidence="5">Pre-mRNA polyadenylation factor Fip1 domain-containing protein</fullName>
    </recommendedName>
</protein>
<sequence>MGDSDDDDKIQVIVYGNSTEANFDDFYREEIKKEGNENIANLDGTDYPPNEIENIEQEVDMEIQVQKATKENKVFMKYDYTKEKPWIHHQDKSIWFNYNFNEQTFKEWVQKHIDKRLEKQKNYKIETYDNIYDDNNFKTNIDNQLLYEQDIKNRNLKNTHFTNNSVKNSDTNFEYINHNKNNINNNFNKYNNQKNIPNNNNILRAKEKNHRTNGNVLNYEQNSVHQLANKPNISTNNNRNPNIEKGQIQKEDDNFESKQQDLSQFQQFINFFKQNQEL</sequence>
<evidence type="ECO:0000313" key="15">
    <source>
        <dbReference type="Proteomes" id="UP000516480"/>
    </source>
</evidence>
<dbReference type="Proteomes" id="UP000219974">
    <property type="component" value="Chromosome 8"/>
</dbReference>
<dbReference type="EMBL" id="LT160028">
    <property type="protein sequence ID" value="CXI36998.1"/>
    <property type="molecule type" value="Genomic_DNA"/>
</dbReference>
<evidence type="ECO:0000256" key="2">
    <source>
        <dbReference type="ARBA" id="ARBA00007459"/>
    </source>
</evidence>
<evidence type="ECO:0000313" key="13">
    <source>
        <dbReference type="Proteomes" id="UP000219974"/>
    </source>
</evidence>
<dbReference type="OrthoDB" id="1917198at2759"/>
<accession>A0A0Y9WBR1</accession>
<dbReference type="EMBL" id="LT608272">
    <property type="protein sequence ID" value="SCO59957.1"/>
    <property type="molecule type" value="Genomic_DNA"/>
</dbReference>
<dbReference type="Proteomes" id="UP000069549">
    <property type="component" value="Chromosome 8"/>
</dbReference>
<dbReference type="EMBL" id="LT608256">
    <property type="protein sequence ID" value="SCO61331.1"/>
    <property type="molecule type" value="Genomic_DNA"/>
</dbReference>
<evidence type="ECO:0000313" key="11">
    <source>
        <dbReference type="Proteomes" id="UP000069549"/>
    </source>
</evidence>
<dbReference type="GO" id="GO:0005634">
    <property type="term" value="C:nucleus"/>
    <property type="evidence" value="ECO:0007669"/>
    <property type="project" value="UniProtKB-SubCell"/>
</dbReference>
<evidence type="ECO:0000259" key="5">
    <source>
        <dbReference type="Pfam" id="PF05182"/>
    </source>
</evidence>
<dbReference type="Proteomes" id="UP000516480">
    <property type="component" value="Chromosome 8"/>
</dbReference>